<dbReference type="OrthoDB" id="2507309at2759"/>
<accession>A0A180G7T2</accession>
<keyword evidence="3" id="KW-1185">Reference proteome</keyword>
<reference evidence="2 3" key="3">
    <citation type="journal article" date="2017" name="G3 (Bethesda)">
        <title>Comparative analysis highlights variable genome content of wheat rusts and divergence of the mating loci.</title>
        <authorList>
            <person name="Cuomo C.A."/>
            <person name="Bakkeren G."/>
            <person name="Khalil H.B."/>
            <person name="Panwar V."/>
            <person name="Joly D."/>
            <person name="Linning R."/>
            <person name="Sakthikumar S."/>
            <person name="Song X."/>
            <person name="Adiconis X."/>
            <person name="Fan L."/>
            <person name="Goldberg J.M."/>
            <person name="Levin J.Z."/>
            <person name="Young S."/>
            <person name="Zeng Q."/>
            <person name="Anikster Y."/>
            <person name="Bruce M."/>
            <person name="Wang M."/>
            <person name="Yin C."/>
            <person name="McCallum B."/>
            <person name="Szabo L.J."/>
            <person name="Hulbert S."/>
            <person name="Chen X."/>
            <person name="Fellers J.P."/>
        </authorList>
    </citation>
    <scope>NUCLEOTIDE SEQUENCE</scope>
    <source>
        <strain evidence="2">isolate 1-1 / race 1 (BBBD)</strain>
        <strain evidence="3">Isolate 1-1 / race 1 (BBBD)</strain>
    </source>
</reference>
<dbReference type="AlphaFoldDB" id="A0A180G7T2"/>
<evidence type="ECO:0000313" key="1">
    <source>
        <dbReference type="EMBL" id="OAV88618.1"/>
    </source>
</evidence>
<dbReference type="CDD" id="cd00303">
    <property type="entry name" value="retropepsin_like"/>
    <property type="match status" value="1"/>
</dbReference>
<evidence type="ECO:0000313" key="2">
    <source>
        <dbReference type="EnsemblFungi" id="PTTG_28979-t43_1-p1"/>
    </source>
</evidence>
<reference evidence="2" key="4">
    <citation type="submission" date="2025-05" db="UniProtKB">
        <authorList>
            <consortium name="EnsemblFungi"/>
        </authorList>
    </citation>
    <scope>IDENTIFICATION</scope>
    <source>
        <strain evidence="2">isolate 1-1 / race 1 (BBBD)</strain>
    </source>
</reference>
<evidence type="ECO:0000313" key="3">
    <source>
        <dbReference type="Proteomes" id="UP000005240"/>
    </source>
</evidence>
<dbReference type="SUPFAM" id="SSF50630">
    <property type="entry name" value="Acid proteases"/>
    <property type="match status" value="1"/>
</dbReference>
<dbReference type="InterPro" id="IPR021109">
    <property type="entry name" value="Peptidase_aspartic_dom_sf"/>
</dbReference>
<dbReference type="Gene3D" id="2.40.70.10">
    <property type="entry name" value="Acid Proteases"/>
    <property type="match status" value="1"/>
</dbReference>
<dbReference type="VEuPathDB" id="FungiDB:PTTG_28979"/>
<reference evidence="1" key="2">
    <citation type="submission" date="2016-05" db="EMBL/GenBank/DDBJ databases">
        <title>Comparative analysis highlights variable genome content of wheat rusts and divergence of the mating loci.</title>
        <authorList>
            <person name="Cuomo C.A."/>
            <person name="Bakkeren G."/>
            <person name="Szabo L."/>
            <person name="Khalil H."/>
            <person name="Joly D."/>
            <person name="Goldberg J."/>
            <person name="Young S."/>
            <person name="Zeng Q."/>
            <person name="Fellers J."/>
        </authorList>
    </citation>
    <scope>NUCLEOTIDE SEQUENCE [LARGE SCALE GENOMIC DNA]</scope>
    <source>
        <strain evidence="1">1-1 BBBD Race 1</strain>
    </source>
</reference>
<sequence>MTSPTLKRETKHIIIKLNLNGTLVRALIDTGSKLDLITENAAKMAGSRRQTLAKPIAVRLALRGKSLDRVIFRHFVNATLHNPKSGLAFDDVPLRIGHIDGDYKLIVGTNFLKQFNLFPSILHRLLHCNQTKININDY</sequence>
<dbReference type="EMBL" id="ADAS02000164">
    <property type="protein sequence ID" value="OAV88618.1"/>
    <property type="molecule type" value="Genomic_DNA"/>
</dbReference>
<gene>
    <name evidence="1" type="ORF">PTTG_28979</name>
</gene>
<dbReference type="EnsemblFungi" id="PTTG_28979-t43_1">
    <property type="protein sequence ID" value="PTTG_28979-t43_1-p1"/>
    <property type="gene ID" value="PTTG_28979"/>
</dbReference>
<reference evidence="1" key="1">
    <citation type="submission" date="2009-11" db="EMBL/GenBank/DDBJ databases">
        <authorList>
            <consortium name="The Broad Institute Genome Sequencing Platform"/>
            <person name="Ward D."/>
            <person name="Feldgarden M."/>
            <person name="Earl A."/>
            <person name="Young S.K."/>
            <person name="Zeng Q."/>
            <person name="Koehrsen M."/>
            <person name="Alvarado L."/>
            <person name="Berlin A."/>
            <person name="Bochicchio J."/>
            <person name="Borenstein D."/>
            <person name="Chapman S.B."/>
            <person name="Chen Z."/>
            <person name="Engels R."/>
            <person name="Freedman E."/>
            <person name="Gellesch M."/>
            <person name="Goldberg J."/>
            <person name="Griggs A."/>
            <person name="Gujja S."/>
            <person name="Heilman E."/>
            <person name="Heiman D."/>
            <person name="Hepburn T."/>
            <person name="Howarth C."/>
            <person name="Jen D."/>
            <person name="Larson L."/>
            <person name="Lewis B."/>
            <person name="Mehta T."/>
            <person name="Park D."/>
            <person name="Pearson M."/>
            <person name="Roberts A."/>
            <person name="Saif S."/>
            <person name="Shea T."/>
            <person name="Shenoy N."/>
            <person name="Sisk P."/>
            <person name="Stolte C."/>
            <person name="Sykes S."/>
            <person name="Thomson T."/>
            <person name="Walk T."/>
            <person name="White J."/>
            <person name="Yandava C."/>
            <person name="Izard J."/>
            <person name="Baranova O.V."/>
            <person name="Blanton J.M."/>
            <person name="Tanner A.C."/>
            <person name="Dewhirst F.E."/>
            <person name="Haas B."/>
            <person name="Nusbaum C."/>
            <person name="Birren B."/>
        </authorList>
    </citation>
    <scope>NUCLEOTIDE SEQUENCE [LARGE SCALE GENOMIC DNA]</scope>
    <source>
        <strain evidence="1">1-1 BBBD Race 1</strain>
    </source>
</reference>
<organism evidence="1">
    <name type="scientific">Puccinia triticina (isolate 1-1 / race 1 (BBBD))</name>
    <name type="common">Brown leaf rust fungus</name>
    <dbReference type="NCBI Taxonomy" id="630390"/>
    <lineage>
        <taxon>Eukaryota</taxon>
        <taxon>Fungi</taxon>
        <taxon>Dikarya</taxon>
        <taxon>Basidiomycota</taxon>
        <taxon>Pucciniomycotina</taxon>
        <taxon>Pucciniomycetes</taxon>
        <taxon>Pucciniales</taxon>
        <taxon>Pucciniaceae</taxon>
        <taxon>Puccinia</taxon>
    </lineage>
</organism>
<evidence type="ECO:0008006" key="4">
    <source>
        <dbReference type="Google" id="ProtNLM"/>
    </source>
</evidence>
<dbReference type="STRING" id="630390.A0A180G7T2"/>
<dbReference type="Proteomes" id="UP000005240">
    <property type="component" value="Unassembled WGS sequence"/>
</dbReference>
<protein>
    <recommendedName>
        <fullName evidence="4">Peptidase A2 domain-containing protein</fullName>
    </recommendedName>
</protein>
<name>A0A180G7T2_PUCT1</name>
<proteinExistence type="predicted"/>